<gene>
    <name evidence="2" type="ORF">Tco_0654928</name>
</gene>
<dbReference type="EMBL" id="BQNB010009201">
    <property type="protein sequence ID" value="GJS60144.1"/>
    <property type="molecule type" value="Genomic_DNA"/>
</dbReference>
<feature type="compositionally biased region" description="Gly residues" evidence="1">
    <location>
        <begin position="141"/>
        <end position="172"/>
    </location>
</feature>
<feature type="region of interest" description="Disordered" evidence="1">
    <location>
        <begin position="228"/>
        <end position="248"/>
    </location>
</feature>
<organism evidence="2 3">
    <name type="scientific">Tanacetum coccineum</name>
    <dbReference type="NCBI Taxonomy" id="301880"/>
    <lineage>
        <taxon>Eukaryota</taxon>
        <taxon>Viridiplantae</taxon>
        <taxon>Streptophyta</taxon>
        <taxon>Embryophyta</taxon>
        <taxon>Tracheophyta</taxon>
        <taxon>Spermatophyta</taxon>
        <taxon>Magnoliopsida</taxon>
        <taxon>eudicotyledons</taxon>
        <taxon>Gunneridae</taxon>
        <taxon>Pentapetalae</taxon>
        <taxon>asterids</taxon>
        <taxon>campanulids</taxon>
        <taxon>Asterales</taxon>
        <taxon>Asteraceae</taxon>
        <taxon>Asteroideae</taxon>
        <taxon>Anthemideae</taxon>
        <taxon>Anthemidinae</taxon>
        <taxon>Tanacetum</taxon>
    </lineage>
</organism>
<dbReference type="Proteomes" id="UP001151760">
    <property type="component" value="Unassembled WGS sequence"/>
</dbReference>
<evidence type="ECO:0000256" key="1">
    <source>
        <dbReference type="SAM" id="MobiDB-lite"/>
    </source>
</evidence>
<comment type="caution">
    <text evidence="2">The sequence shown here is derived from an EMBL/GenBank/DDBJ whole genome shotgun (WGS) entry which is preliminary data.</text>
</comment>
<evidence type="ECO:0000313" key="3">
    <source>
        <dbReference type="Proteomes" id="UP001151760"/>
    </source>
</evidence>
<keyword evidence="3" id="KW-1185">Reference proteome</keyword>
<evidence type="ECO:0000313" key="2">
    <source>
        <dbReference type="EMBL" id="GJS60144.1"/>
    </source>
</evidence>
<feature type="region of interest" description="Disordered" evidence="1">
    <location>
        <begin position="1"/>
        <end position="30"/>
    </location>
</feature>
<protein>
    <submittedName>
        <fullName evidence="2">Uncharacterized protein</fullName>
    </submittedName>
</protein>
<feature type="compositionally biased region" description="Gly residues" evidence="1">
    <location>
        <begin position="229"/>
        <end position="247"/>
    </location>
</feature>
<reference evidence="2" key="1">
    <citation type="journal article" date="2022" name="Int. J. Mol. Sci.">
        <title>Draft Genome of Tanacetum Coccineum: Genomic Comparison of Closely Related Tanacetum-Family Plants.</title>
        <authorList>
            <person name="Yamashiro T."/>
            <person name="Shiraishi A."/>
            <person name="Nakayama K."/>
            <person name="Satake H."/>
        </authorList>
    </citation>
    <scope>NUCLEOTIDE SEQUENCE</scope>
</reference>
<feature type="region of interest" description="Disordered" evidence="1">
    <location>
        <begin position="481"/>
        <end position="502"/>
    </location>
</feature>
<reference evidence="2" key="2">
    <citation type="submission" date="2022-01" db="EMBL/GenBank/DDBJ databases">
        <authorList>
            <person name="Yamashiro T."/>
            <person name="Shiraishi A."/>
            <person name="Satake H."/>
            <person name="Nakayama K."/>
        </authorList>
    </citation>
    <scope>NUCLEOTIDE SEQUENCE</scope>
</reference>
<feature type="compositionally biased region" description="Basic and acidic residues" evidence="1">
    <location>
        <begin position="121"/>
        <end position="131"/>
    </location>
</feature>
<feature type="compositionally biased region" description="Gly residues" evidence="1">
    <location>
        <begin position="98"/>
        <end position="107"/>
    </location>
</feature>
<name>A0ABQ4X4Q2_9ASTR</name>
<proteinExistence type="predicted"/>
<feature type="region of interest" description="Disordered" evidence="1">
    <location>
        <begin position="79"/>
        <end position="180"/>
    </location>
</feature>
<accession>A0ABQ4X4Q2</accession>
<sequence>MRGEVVSRRGSRRRGVEAMEGRSLGKGAKGGVVRGDGRGWERECCCPNKRKWSRIVATGRGGRMEERALGERGMVKRDRIGEGGEWSGGRRWREEEVGTGGEDANGGEGRERDGGWSGGEGRGKGVGEARSTRGGAVSARGTGGWEGRSGGSGEEGCGADGWSWGGRPGWGSSGTHDVGGEVGATVGDIYSRKMRGGMMGAGKGEGRGCEGWRGIYGIGLSDGWSEEVGTGGEGRSGGIRGRAGEGPDGIEEAWRCEGRDGKGWQRGWAPGELDYGVLGVVNPKERGVWVVLATLRGVGPVEYEVWEGVGSGGGMDKLVGRGRAGDWGLEFDRVGMVKNGGGIKVGVRGQYSWGVEGRGGELVGAALGGGCGIRAGEGGSYAGRGRGFGSGKGVGEQGSGVRGRREMEGGWVGWEVWEGLGGWKGYVVGVVMVETGVRGERRGVEWRLKGRRGGEEGGGGEGGGDIGLDVWMVGGAKGARKGGAGMRRGNDQGGRGVGGGGGGVRGISGRGGLVDYEGVAWWLGEAVYGRRGRGISEAWRRDWAYGGVEGEEAGAGDKDEGDRGFGAVKGYRVYNKRTVDSVNHPSQIYLIEFKEMMDDVELGNSDHSNDTVKDLLSSMLVPKSCSLQQEKTDTSRTRAVRITMLIADIEDDIMDPVMQCTTLPSHSGFSQKKLVSFVMEIHTTSIDFLTPSYSQDVDKSPTHYPCDSARTFRVILFSIHNDEWKSFQCHHQTALRRPYALSWKPCQGDSLNLPDHRIHKDGDGDASFQLKSDSLPHAHAQTTKTFYKHQDSRIMKAQELKTKTSAQTLIYKIFLQRYQVYQGRLLASFQDDAKYEHVGQDTRSQDPLKLWKSYWRRMSDDIPRTVLDSLHIEDLYMNDPELEGGVLCELEVILNTFSKTVSDYSLHPLLKKHRDTLRNRELMEEKSYNRVELAKEVAVLLPKLNTKQRNIYDMVLGAATANQ</sequence>